<reference evidence="7 8" key="1">
    <citation type="journal article" date="2017" name="Int. J. Syst. Evol. Microbiol.">
        <title>Bacillus notoginsengisoli sp. nov., a novel bacterium isolated from the rhizosphere of Panax notoginseng.</title>
        <authorList>
            <person name="Zhang M.Y."/>
            <person name="Cheng J."/>
            <person name="Cai Y."/>
            <person name="Zhang T.Y."/>
            <person name="Wu Y.Y."/>
            <person name="Manikprabhu D."/>
            <person name="Li W.J."/>
            <person name="Zhang Y.X."/>
        </authorList>
    </citation>
    <scope>NUCLEOTIDE SEQUENCE [LARGE SCALE GENOMIC DNA]</scope>
    <source>
        <strain evidence="7 8">JCM 30743</strain>
    </source>
</reference>
<dbReference type="RefSeq" id="WP_118919532.1">
    <property type="nucleotide sequence ID" value="NZ_QWEG01000002.1"/>
</dbReference>
<feature type="domain" description="Nucleoside phosphorylase" evidence="6">
    <location>
        <begin position="16"/>
        <end position="223"/>
    </location>
</feature>
<comment type="catalytic activity">
    <reaction evidence="4">
        <text>uridine + phosphate = alpha-D-ribose 1-phosphate + uracil</text>
        <dbReference type="Rhea" id="RHEA:24388"/>
        <dbReference type="ChEBI" id="CHEBI:16704"/>
        <dbReference type="ChEBI" id="CHEBI:17568"/>
        <dbReference type="ChEBI" id="CHEBI:43474"/>
        <dbReference type="ChEBI" id="CHEBI:57720"/>
        <dbReference type="EC" id="2.4.2.3"/>
    </reaction>
</comment>
<organism evidence="7 8">
    <name type="scientific">Neobacillus notoginsengisoli</name>
    <dbReference type="NCBI Taxonomy" id="1578198"/>
    <lineage>
        <taxon>Bacteria</taxon>
        <taxon>Bacillati</taxon>
        <taxon>Bacillota</taxon>
        <taxon>Bacilli</taxon>
        <taxon>Bacillales</taxon>
        <taxon>Bacillaceae</taxon>
        <taxon>Neobacillus</taxon>
    </lineage>
</organism>
<dbReference type="NCBIfam" id="TIGR00107">
    <property type="entry name" value="deoD"/>
    <property type="match status" value="1"/>
</dbReference>
<dbReference type="InterPro" id="IPR035994">
    <property type="entry name" value="Nucleoside_phosphorylase_sf"/>
</dbReference>
<dbReference type="InterPro" id="IPR018016">
    <property type="entry name" value="Nucleoside_phosphorylase_CS"/>
</dbReference>
<dbReference type="PANTHER" id="PTHR43691:SF11">
    <property type="entry name" value="FI09636P-RELATED"/>
    <property type="match status" value="1"/>
</dbReference>
<comment type="similarity">
    <text evidence="1 5">Belongs to the PNP/UDP phosphorylase family.</text>
</comment>
<evidence type="ECO:0000256" key="4">
    <source>
        <dbReference type="ARBA" id="ARBA00048447"/>
    </source>
</evidence>
<protein>
    <recommendedName>
        <fullName evidence="5">Purine nucleoside phosphorylase DeoD-type</fullName>
        <shortName evidence="5">PNP</shortName>
        <ecNumber evidence="5">2.4.2.1</ecNumber>
    </recommendedName>
</protein>
<feature type="site" description="Important for catalytic activity" evidence="5">
    <location>
        <position position="218"/>
    </location>
</feature>
<evidence type="ECO:0000256" key="5">
    <source>
        <dbReference type="HAMAP-Rule" id="MF_01627"/>
    </source>
</evidence>
<evidence type="ECO:0000256" key="2">
    <source>
        <dbReference type="ARBA" id="ARBA00022676"/>
    </source>
</evidence>
<dbReference type="PROSITE" id="PS01232">
    <property type="entry name" value="PNP_UDP_1"/>
    <property type="match status" value="1"/>
</dbReference>
<gene>
    <name evidence="5 7" type="primary">deoD</name>
    <name evidence="7" type="ORF">D1B31_04470</name>
</gene>
<proteinExistence type="inferred from homology"/>
<dbReference type="PANTHER" id="PTHR43691">
    <property type="entry name" value="URIDINE PHOSPHORYLASE"/>
    <property type="match status" value="1"/>
</dbReference>
<dbReference type="GO" id="GO:0006152">
    <property type="term" value="P:purine nucleoside catabolic process"/>
    <property type="evidence" value="ECO:0007669"/>
    <property type="project" value="TreeGrafter"/>
</dbReference>
<keyword evidence="2 5" id="KW-0328">Glycosyltransferase</keyword>
<feature type="binding site" description="in other chain" evidence="5">
    <location>
        <position position="24"/>
    </location>
    <ligand>
        <name>phosphate</name>
        <dbReference type="ChEBI" id="CHEBI:43474"/>
        <note>ligand shared between dimeric partners</note>
    </ligand>
</feature>
<feature type="binding site" description="in other chain" evidence="5">
    <location>
        <begin position="87"/>
        <end position="90"/>
    </location>
    <ligand>
        <name>phosphate</name>
        <dbReference type="ChEBI" id="CHEBI:43474"/>
        <note>ligand shared between dimeric partners</note>
    </ligand>
</feature>
<feature type="binding site" description="in other chain" evidence="5">
    <location>
        <begin position="180"/>
        <end position="182"/>
    </location>
    <ligand>
        <name>a purine D-ribonucleoside</name>
        <dbReference type="ChEBI" id="CHEBI:142355"/>
        <note>ligand shared between dimeric partners</note>
    </ligand>
</feature>
<evidence type="ECO:0000256" key="3">
    <source>
        <dbReference type="ARBA" id="ARBA00022679"/>
    </source>
</evidence>
<dbReference type="InterPro" id="IPR000845">
    <property type="entry name" value="Nucleoside_phosphorylase_d"/>
</dbReference>
<comment type="catalytic activity">
    <reaction evidence="5">
        <text>a purine D-ribonucleoside + phosphate = a purine nucleobase + alpha-D-ribose 1-phosphate</text>
        <dbReference type="Rhea" id="RHEA:19805"/>
        <dbReference type="ChEBI" id="CHEBI:26386"/>
        <dbReference type="ChEBI" id="CHEBI:43474"/>
        <dbReference type="ChEBI" id="CHEBI:57720"/>
        <dbReference type="ChEBI" id="CHEBI:142355"/>
        <dbReference type="EC" id="2.4.2.1"/>
    </reaction>
</comment>
<feature type="binding site" evidence="5">
    <location>
        <position position="43"/>
    </location>
    <ligand>
        <name>phosphate</name>
        <dbReference type="ChEBI" id="CHEBI:43474"/>
        <note>ligand shared between dimeric partners</note>
    </ligand>
</feature>
<evidence type="ECO:0000259" key="6">
    <source>
        <dbReference type="Pfam" id="PF01048"/>
    </source>
</evidence>
<dbReference type="Pfam" id="PF01048">
    <property type="entry name" value="PNP_UDP_1"/>
    <property type="match status" value="1"/>
</dbReference>
<dbReference type="OrthoDB" id="9782889at2"/>
<dbReference type="CDD" id="cd09006">
    <property type="entry name" value="PNP_EcPNPI-like"/>
    <property type="match status" value="1"/>
</dbReference>
<dbReference type="HAMAP" id="MF_01627">
    <property type="entry name" value="Pur_nucleosid_phosp"/>
    <property type="match status" value="1"/>
</dbReference>
<dbReference type="NCBIfam" id="NF004489">
    <property type="entry name" value="PRK05819.1"/>
    <property type="match status" value="1"/>
</dbReference>
<comment type="catalytic activity">
    <reaction evidence="5">
        <text>a purine 2'-deoxy-D-ribonucleoside + phosphate = a purine nucleobase + 2-deoxy-alpha-D-ribose 1-phosphate</text>
        <dbReference type="Rhea" id="RHEA:36431"/>
        <dbReference type="ChEBI" id="CHEBI:26386"/>
        <dbReference type="ChEBI" id="CHEBI:43474"/>
        <dbReference type="ChEBI" id="CHEBI:57259"/>
        <dbReference type="ChEBI" id="CHEBI:142361"/>
        <dbReference type="EC" id="2.4.2.1"/>
    </reaction>
</comment>
<dbReference type="GO" id="GO:0004850">
    <property type="term" value="F:uridine phosphorylase activity"/>
    <property type="evidence" value="ECO:0007669"/>
    <property type="project" value="UniProtKB-EC"/>
</dbReference>
<feature type="binding site" description="in other chain" evidence="5">
    <location>
        <position position="20"/>
    </location>
    <ligand>
        <name>phosphate</name>
        <dbReference type="ChEBI" id="CHEBI:43474"/>
        <note>ligand shared between dimeric partners</note>
    </ligand>
</feature>
<evidence type="ECO:0000313" key="7">
    <source>
        <dbReference type="EMBL" id="RHW42836.1"/>
    </source>
</evidence>
<dbReference type="SUPFAM" id="SSF53167">
    <property type="entry name" value="Purine and uridine phosphorylases"/>
    <property type="match status" value="1"/>
</dbReference>
<accession>A0A417YYL8</accession>
<dbReference type="InterPro" id="IPR004402">
    <property type="entry name" value="DeoD-type"/>
</dbReference>
<comment type="subunit">
    <text evidence="5">Homohexamer; trimer of homodimers.</text>
</comment>
<comment type="function">
    <text evidence="5">Catalyzes the reversible phosphorolytic breakdown of the N-glycosidic bond in the beta-(deoxy)ribonucleoside molecules, with the formation of the corresponding free purine bases and pentose-1-phosphate.</text>
</comment>
<evidence type="ECO:0000256" key="1">
    <source>
        <dbReference type="ARBA" id="ARBA00010456"/>
    </source>
</evidence>
<dbReference type="Proteomes" id="UP000284416">
    <property type="component" value="Unassembled WGS sequence"/>
</dbReference>
<feature type="active site" description="Proton donor" evidence="5">
    <location>
        <position position="205"/>
    </location>
</feature>
<feature type="binding site" description="in other chain" evidence="5">
    <location>
        <begin position="204"/>
        <end position="205"/>
    </location>
    <ligand>
        <name>a purine D-ribonucleoside</name>
        <dbReference type="ChEBI" id="CHEBI:142355"/>
        <note>ligand shared between dimeric partners</note>
    </ligand>
</feature>
<sequence length="236" mass="26056">MSIHLNAKEGQISEKVLMPGDPLRAKYIADTFLEDVECHNTVRGMYGYTGTYKGHKISVQSSGMGAPSMSIYATELIKDYGVKNIIRVGTIGAMKLEVKIRDVVMAIAATNDSKMQNIIFPQINYAPNASFTLLERAYRLSKQNEGLKVHVGNVFTGDAFYEDDDSMIRKLADYGVLGVDMETAALYTLGSKYSIDVLSIMTVSDHVITGEETTADERQTTFNDMIIVALNTLINE</sequence>
<dbReference type="GO" id="GO:0005829">
    <property type="term" value="C:cytosol"/>
    <property type="evidence" value="ECO:0007669"/>
    <property type="project" value="TreeGrafter"/>
</dbReference>
<keyword evidence="3 5" id="KW-0808">Transferase</keyword>
<dbReference type="AlphaFoldDB" id="A0A417YYL8"/>
<dbReference type="EC" id="2.4.2.1" evidence="5"/>
<name>A0A417YYL8_9BACI</name>
<keyword evidence="8" id="KW-1185">Reference proteome</keyword>
<feature type="binding site" evidence="5">
    <location>
        <position position="4"/>
    </location>
    <ligand>
        <name>a purine D-ribonucleoside</name>
        <dbReference type="ChEBI" id="CHEBI:142355"/>
        <note>ligand shared between dimeric partners</note>
    </ligand>
</feature>
<evidence type="ECO:0000313" key="8">
    <source>
        <dbReference type="Proteomes" id="UP000284416"/>
    </source>
</evidence>
<dbReference type="Gene3D" id="3.40.50.1580">
    <property type="entry name" value="Nucleoside phosphorylase domain"/>
    <property type="match status" value="1"/>
</dbReference>
<dbReference type="GO" id="GO:0004731">
    <property type="term" value="F:purine-nucleoside phosphorylase activity"/>
    <property type="evidence" value="ECO:0007669"/>
    <property type="project" value="UniProtKB-UniRule"/>
</dbReference>
<dbReference type="EMBL" id="QWEG01000002">
    <property type="protein sequence ID" value="RHW42836.1"/>
    <property type="molecule type" value="Genomic_DNA"/>
</dbReference>
<comment type="caution">
    <text evidence="7">The sequence shown here is derived from an EMBL/GenBank/DDBJ whole genome shotgun (WGS) entry which is preliminary data.</text>
</comment>